<dbReference type="EMBL" id="JABXOR010000206">
    <property type="protein sequence ID" value="NVO99231.1"/>
    <property type="molecule type" value="Genomic_DNA"/>
</dbReference>
<dbReference type="GO" id="GO:0046872">
    <property type="term" value="F:metal ion binding"/>
    <property type="evidence" value="ECO:0007669"/>
    <property type="project" value="UniProtKB-KW"/>
</dbReference>
<feature type="domain" description="Peptidase M20 dimerisation" evidence="4">
    <location>
        <begin position="175"/>
        <end position="268"/>
    </location>
</feature>
<dbReference type="InterPro" id="IPR002933">
    <property type="entry name" value="Peptidase_M20"/>
</dbReference>
<gene>
    <name evidence="5" type="ORF">HWA77_03290</name>
</gene>
<evidence type="ECO:0000259" key="4">
    <source>
        <dbReference type="Pfam" id="PF07687"/>
    </source>
</evidence>
<dbReference type="Pfam" id="PF01546">
    <property type="entry name" value="Peptidase_M20"/>
    <property type="match status" value="1"/>
</dbReference>
<name>A0A850QLV5_PHODD</name>
<sequence length="366" mass="40813">MIEHFITQHLVQFHDDLKRITLTAAPTFDESRRVALIQDMLTQWDYDSHIDDVGNLICFVKGEVREQVVYSAHVDTVFPLNTELNYIEQDGFIHCPGVADNSLAVTSLIYVMKYLREYAITPHFDTYFVFNVCEEGLGNLHGIKHFIDTTPLPNLKVHFALEGNKLNRLTSTFVGSIRKKVAIKGLGGHSWRDYGNTSAVQVAANIISQLYDIALPQTSKTTLNVGKLQGGTGVNVIPQYAEILFEVRFVDQQEGLRVMDEALSIINAFHRDQITIDIETIGDRPAGQTHNPEVVATIKAVHQSLGINTDEDIGSTDSNYPASKGLSSFTLGLSNAKNLHALEEFVEIPPMQTGLHQLIKIVETLR</sequence>
<protein>
    <submittedName>
        <fullName evidence="5">M20/M25/M40 family metallo-hydrolase</fullName>
    </submittedName>
</protein>
<comment type="caution">
    <text evidence="5">The sequence shown here is derived from an EMBL/GenBank/DDBJ whole genome shotgun (WGS) entry which is preliminary data.</text>
</comment>
<accession>A0A850QLV5</accession>
<dbReference type="Proteomes" id="UP000533429">
    <property type="component" value="Unassembled WGS sequence"/>
</dbReference>
<dbReference type="InterPro" id="IPR011650">
    <property type="entry name" value="Peptidase_M20_dimer"/>
</dbReference>
<dbReference type="Gene3D" id="3.30.70.360">
    <property type="match status" value="1"/>
</dbReference>
<dbReference type="GO" id="GO:0016787">
    <property type="term" value="F:hydrolase activity"/>
    <property type="evidence" value="ECO:0007669"/>
    <property type="project" value="UniProtKB-KW"/>
</dbReference>
<dbReference type="SUPFAM" id="SSF55031">
    <property type="entry name" value="Bacterial exopeptidase dimerisation domain"/>
    <property type="match status" value="1"/>
</dbReference>
<dbReference type="PANTHER" id="PTHR43808:SF17">
    <property type="entry name" value="PEPTIDASE M20"/>
    <property type="match status" value="1"/>
</dbReference>
<keyword evidence="1" id="KW-0479">Metal-binding</keyword>
<evidence type="ECO:0000256" key="2">
    <source>
        <dbReference type="ARBA" id="ARBA00022801"/>
    </source>
</evidence>
<dbReference type="InterPro" id="IPR050072">
    <property type="entry name" value="Peptidase_M20A"/>
</dbReference>
<reference evidence="5 6" key="1">
    <citation type="submission" date="2020-06" db="EMBL/GenBank/DDBJ databases">
        <title>Photobacterium damselae subsp. damselae comparative genomics.</title>
        <authorList>
            <person name="Osorio C.R."/>
        </authorList>
    </citation>
    <scope>NUCLEOTIDE SEQUENCE [LARGE SCALE GENOMIC DNA]</scope>
    <source>
        <strain evidence="5 6">TW250/03</strain>
    </source>
</reference>
<dbReference type="AlphaFoldDB" id="A0A850QLV5"/>
<dbReference type="Gene3D" id="3.40.630.10">
    <property type="entry name" value="Zn peptidases"/>
    <property type="match status" value="1"/>
</dbReference>
<organism evidence="5 6">
    <name type="scientific">Photobacterium damselae subsp. damselae</name>
    <name type="common">Listonella damsela</name>
    <dbReference type="NCBI Taxonomy" id="85581"/>
    <lineage>
        <taxon>Bacteria</taxon>
        <taxon>Pseudomonadati</taxon>
        <taxon>Pseudomonadota</taxon>
        <taxon>Gammaproteobacteria</taxon>
        <taxon>Vibrionales</taxon>
        <taxon>Vibrionaceae</taxon>
        <taxon>Photobacterium</taxon>
    </lineage>
</organism>
<proteinExistence type="predicted"/>
<evidence type="ECO:0000313" key="6">
    <source>
        <dbReference type="Proteomes" id="UP000533429"/>
    </source>
</evidence>
<dbReference type="Pfam" id="PF07687">
    <property type="entry name" value="M20_dimer"/>
    <property type="match status" value="1"/>
</dbReference>
<dbReference type="PANTHER" id="PTHR43808">
    <property type="entry name" value="ACETYLORNITHINE DEACETYLASE"/>
    <property type="match status" value="1"/>
</dbReference>
<evidence type="ECO:0000256" key="1">
    <source>
        <dbReference type="ARBA" id="ARBA00022723"/>
    </source>
</evidence>
<evidence type="ECO:0000256" key="3">
    <source>
        <dbReference type="ARBA" id="ARBA00023285"/>
    </source>
</evidence>
<keyword evidence="2 5" id="KW-0378">Hydrolase</keyword>
<evidence type="ECO:0000313" key="5">
    <source>
        <dbReference type="EMBL" id="NVO99231.1"/>
    </source>
</evidence>
<keyword evidence="3" id="KW-0170">Cobalt</keyword>
<dbReference type="InterPro" id="IPR036264">
    <property type="entry name" value="Bact_exopeptidase_dim_dom"/>
</dbReference>
<dbReference type="SUPFAM" id="SSF53187">
    <property type="entry name" value="Zn-dependent exopeptidases"/>
    <property type="match status" value="1"/>
</dbReference>